<dbReference type="GeneID" id="34612581"/>
<protein>
    <recommendedName>
        <fullName evidence="2">NADP-dependent oxidoreductase domain-containing protein</fullName>
    </recommendedName>
</protein>
<dbReference type="Proteomes" id="UP000184188">
    <property type="component" value="Unassembled WGS sequence"/>
</dbReference>
<dbReference type="EMBL" id="KV878353">
    <property type="protein sequence ID" value="OJJ43215.1"/>
    <property type="molecule type" value="Genomic_DNA"/>
</dbReference>
<dbReference type="AlphaFoldDB" id="A0A1L9S7S9"/>
<dbReference type="PANTHER" id="PTHR42686">
    <property type="entry name" value="GH17980P-RELATED"/>
    <property type="match status" value="1"/>
</dbReference>
<dbReference type="SUPFAM" id="SSF51430">
    <property type="entry name" value="NAD(P)-linked oxidoreductase"/>
    <property type="match status" value="1"/>
</dbReference>
<accession>A0A1L9S7S9</accession>
<dbReference type="STRING" id="1073090.A0A1L9S7S9"/>
<dbReference type="RefSeq" id="XP_022577725.1">
    <property type="nucleotide sequence ID" value="XM_022726117.1"/>
</dbReference>
<dbReference type="Gene3D" id="3.20.20.100">
    <property type="entry name" value="NADP-dependent oxidoreductase domain"/>
    <property type="match status" value="1"/>
</dbReference>
<dbReference type="PRINTS" id="PR00069">
    <property type="entry name" value="ALDKETRDTASE"/>
</dbReference>
<dbReference type="InterPro" id="IPR036812">
    <property type="entry name" value="NAD(P)_OxRdtase_dom_sf"/>
</dbReference>
<evidence type="ECO:0000256" key="1">
    <source>
        <dbReference type="ARBA" id="ARBA00023002"/>
    </source>
</evidence>
<organism evidence="3 4">
    <name type="scientific">Penicilliopsis zonata CBS 506.65</name>
    <dbReference type="NCBI Taxonomy" id="1073090"/>
    <lineage>
        <taxon>Eukaryota</taxon>
        <taxon>Fungi</taxon>
        <taxon>Dikarya</taxon>
        <taxon>Ascomycota</taxon>
        <taxon>Pezizomycotina</taxon>
        <taxon>Eurotiomycetes</taxon>
        <taxon>Eurotiomycetidae</taxon>
        <taxon>Eurotiales</taxon>
        <taxon>Aspergillaceae</taxon>
        <taxon>Penicilliopsis</taxon>
    </lineage>
</organism>
<dbReference type="OrthoDB" id="5286008at2759"/>
<dbReference type="GO" id="GO:0005829">
    <property type="term" value="C:cytosol"/>
    <property type="evidence" value="ECO:0007669"/>
    <property type="project" value="TreeGrafter"/>
</dbReference>
<reference evidence="4" key="1">
    <citation type="journal article" date="2017" name="Genome Biol.">
        <title>Comparative genomics reveals high biological diversity and specific adaptations in the industrially and medically important fungal genus Aspergillus.</title>
        <authorList>
            <person name="de Vries R.P."/>
            <person name="Riley R."/>
            <person name="Wiebenga A."/>
            <person name="Aguilar-Osorio G."/>
            <person name="Amillis S."/>
            <person name="Uchima C.A."/>
            <person name="Anderluh G."/>
            <person name="Asadollahi M."/>
            <person name="Askin M."/>
            <person name="Barry K."/>
            <person name="Battaglia E."/>
            <person name="Bayram O."/>
            <person name="Benocci T."/>
            <person name="Braus-Stromeyer S.A."/>
            <person name="Caldana C."/>
            <person name="Canovas D."/>
            <person name="Cerqueira G.C."/>
            <person name="Chen F."/>
            <person name="Chen W."/>
            <person name="Choi C."/>
            <person name="Clum A."/>
            <person name="Dos Santos R.A."/>
            <person name="Damasio A.R."/>
            <person name="Diallinas G."/>
            <person name="Emri T."/>
            <person name="Fekete E."/>
            <person name="Flipphi M."/>
            <person name="Freyberg S."/>
            <person name="Gallo A."/>
            <person name="Gournas C."/>
            <person name="Habgood R."/>
            <person name="Hainaut M."/>
            <person name="Harispe M.L."/>
            <person name="Henrissat B."/>
            <person name="Hilden K.S."/>
            <person name="Hope R."/>
            <person name="Hossain A."/>
            <person name="Karabika E."/>
            <person name="Karaffa L."/>
            <person name="Karanyi Z."/>
            <person name="Krasevec N."/>
            <person name="Kuo A."/>
            <person name="Kusch H."/>
            <person name="LaButti K."/>
            <person name="Lagendijk E.L."/>
            <person name="Lapidus A."/>
            <person name="Levasseur A."/>
            <person name="Lindquist E."/>
            <person name="Lipzen A."/>
            <person name="Logrieco A.F."/>
            <person name="MacCabe A."/>
            <person name="Maekelae M.R."/>
            <person name="Malavazi I."/>
            <person name="Melin P."/>
            <person name="Meyer V."/>
            <person name="Mielnichuk N."/>
            <person name="Miskei M."/>
            <person name="Molnar A.P."/>
            <person name="Mule G."/>
            <person name="Ngan C.Y."/>
            <person name="Orejas M."/>
            <person name="Orosz E."/>
            <person name="Ouedraogo J.P."/>
            <person name="Overkamp K.M."/>
            <person name="Park H.-S."/>
            <person name="Perrone G."/>
            <person name="Piumi F."/>
            <person name="Punt P.J."/>
            <person name="Ram A.F."/>
            <person name="Ramon A."/>
            <person name="Rauscher S."/>
            <person name="Record E."/>
            <person name="Riano-Pachon D.M."/>
            <person name="Robert V."/>
            <person name="Roehrig J."/>
            <person name="Ruller R."/>
            <person name="Salamov A."/>
            <person name="Salih N.S."/>
            <person name="Samson R.A."/>
            <person name="Sandor E."/>
            <person name="Sanguinetti M."/>
            <person name="Schuetze T."/>
            <person name="Sepcic K."/>
            <person name="Shelest E."/>
            <person name="Sherlock G."/>
            <person name="Sophianopoulou V."/>
            <person name="Squina F.M."/>
            <person name="Sun H."/>
            <person name="Susca A."/>
            <person name="Todd R.B."/>
            <person name="Tsang A."/>
            <person name="Unkles S.E."/>
            <person name="van de Wiele N."/>
            <person name="van Rossen-Uffink D."/>
            <person name="Oliveira J.V."/>
            <person name="Vesth T.C."/>
            <person name="Visser J."/>
            <person name="Yu J.-H."/>
            <person name="Zhou M."/>
            <person name="Andersen M.R."/>
            <person name="Archer D.B."/>
            <person name="Baker S.E."/>
            <person name="Benoit I."/>
            <person name="Brakhage A.A."/>
            <person name="Braus G.H."/>
            <person name="Fischer R."/>
            <person name="Frisvad J.C."/>
            <person name="Goldman G.H."/>
            <person name="Houbraken J."/>
            <person name="Oakley B."/>
            <person name="Pocsi I."/>
            <person name="Scazzocchio C."/>
            <person name="Seiboth B."/>
            <person name="vanKuyk P.A."/>
            <person name="Wortman J."/>
            <person name="Dyer P.S."/>
            <person name="Grigoriev I.V."/>
        </authorList>
    </citation>
    <scope>NUCLEOTIDE SEQUENCE [LARGE SCALE GENOMIC DNA]</scope>
    <source>
        <strain evidence="4">CBS 506.65</strain>
    </source>
</reference>
<dbReference type="InterPro" id="IPR020471">
    <property type="entry name" value="AKR"/>
</dbReference>
<dbReference type="Pfam" id="PF00248">
    <property type="entry name" value="Aldo_ket_red"/>
    <property type="match status" value="1"/>
</dbReference>
<sequence>MGGAGFSHQLKRDPETLPVATIIRRAFDLGLRAIDTSPYYEPSETLLGAALADPTVAEAYPRDQYVLMTKVGRITADKFDYSPSWVRQSVERSLQRLRTSYLDVVFCHDVEFVSVDAVVTAVGTLFELVAEGHIRHVGVSGYPIEVLVDIARRVRAVYGRPLDIVQNWAQLTLQNSTLEQEGFAQLREQGVRIVCSSSPLASGLLRANGVPQGSLGDWHPAPAGLRAAAKQAADWVAGRGDSLAALSLRYALSRAHRASEGSDDFTVRTISGVSSLAEVEQNILAARAILRTSHPDGLSADDELDEEAERRDLPLYEEVRRILGPWKQK</sequence>
<gene>
    <name evidence="3" type="ORF">ASPZODRAFT_154689</name>
</gene>
<keyword evidence="4" id="KW-1185">Reference proteome</keyword>
<proteinExistence type="predicted"/>
<name>A0A1L9S7S9_9EURO</name>
<dbReference type="GO" id="GO:0045290">
    <property type="term" value="F:D-arabinose 1-dehydrogenase [NAD(P)+] activity"/>
    <property type="evidence" value="ECO:0007669"/>
    <property type="project" value="TreeGrafter"/>
</dbReference>
<keyword evidence="1" id="KW-0560">Oxidoreductase</keyword>
<feature type="domain" description="NADP-dependent oxidoreductase" evidence="2">
    <location>
        <begin position="19"/>
        <end position="286"/>
    </location>
</feature>
<dbReference type="PANTHER" id="PTHR42686:SF1">
    <property type="entry name" value="GH17980P-RELATED"/>
    <property type="match status" value="1"/>
</dbReference>
<evidence type="ECO:0000259" key="2">
    <source>
        <dbReference type="Pfam" id="PF00248"/>
    </source>
</evidence>
<dbReference type="InterPro" id="IPR023210">
    <property type="entry name" value="NADP_OxRdtase_dom"/>
</dbReference>
<evidence type="ECO:0000313" key="3">
    <source>
        <dbReference type="EMBL" id="OJJ43215.1"/>
    </source>
</evidence>
<evidence type="ECO:0000313" key="4">
    <source>
        <dbReference type="Proteomes" id="UP000184188"/>
    </source>
</evidence>
<dbReference type="VEuPathDB" id="FungiDB:ASPZODRAFT_154689"/>
<dbReference type="GO" id="GO:0070485">
    <property type="term" value="P:dehydro-D-arabinono-1,4-lactone biosynthetic process"/>
    <property type="evidence" value="ECO:0007669"/>
    <property type="project" value="TreeGrafter"/>
</dbReference>